<dbReference type="FunFam" id="3.40.50.300:FF:000134">
    <property type="entry name" value="Iron-enterobactin ABC transporter ATP-binding protein"/>
    <property type="match status" value="1"/>
</dbReference>
<dbReference type="EMBL" id="QVNQ01000006">
    <property type="protein sequence ID" value="RFS83333.1"/>
    <property type="molecule type" value="Genomic_DNA"/>
</dbReference>
<dbReference type="GO" id="GO:0005524">
    <property type="term" value="F:ATP binding"/>
    <property type="evidence" value="ECO:0007669"/>
    <property type="project" value="UniProtKB-KW"/>
</dbReference>
<name>A0A372GE39_9ACTN</name>
<dbReference type="CDD" id="cd03214">
    <property type="entry name" value="ABC_Iron-Siderophores_B12_Hemin"/>
    <property type="match status" value="1"/>
</dbReference>
<dbReference type="PROSITE" id="PS50893">
    <property type="entry name" value="ABC_TRANSPORTER_2"/>
    <property type="match status" value="1"/>
</dbReference>
<dbReference type="InterPro" id="IPR003593">
    <property type="entry name" value="AAA+_ATPase"/>
</dbReference>
<dbReference type="InterPro" id="IPR027417">
    <property type="entry name" value="P-loop_NTPase"/>
</dbReference>
<accession>A0A372GE39</accession>
<dbReference type="SMART" id="SM00382">
    <property type="entry name" value="AAA"/>
    <property type="match status" value="1"/>
</dbReference>
<dbReference type="AlphaFoldDB" id="A0A372GE39"/>
<dbReference type="PANTHER" id="PTHR42794">
    <property type="entry name" value="HEMIN IMPORT ATP-BINDING PROTEIN HMUV"/>
    <property type="match status" value="1"/>
</dbReference>
<dbReference type="PROSITE" id="PS00211">
    <property type="entry name" value="ABC_TRANSPORTER_1"/>
    <property type="match status" value="1"/>
</dbReference>
<keyword evidence="3 5" id="KW-0067">ATP-binding</keyword>
<sequence>MTPVSVEIDDLAWAPARLSDITLHVPPGQIVGLLGPNGSGKSSLLRCVYRSLRPDTGTVRVDGADVWRTPARAVARKVAVLTQDAPADLENSVEQIVALGRIPHQGPLGGLSVAERVLIADAMRRCDIADLAHRSMATLSGGERQRVQLARALVQEPRLLILDEPTNHLDLHHQVELLRLLRSLGVTALIALHDLQLAAAACHRLVVLDQGRVVADGAPADVVTADLLRTVYQVDADITLGPDGLPRIAVHLYDPSTAPVTAPVTEGHDPVGTEG</sequence>
<dbReference type="GO" id="GO:0016887">
    <property type="term" value="F:ATP hydrolysis activity"/>
    <property type="evidence" value="ECO:0007669"/>
    <property type="project" value="InterPro"/>
</dbReference>
<evidence type="ECO:0000256" key="3">
    <source>
        <dbReference type="ARBA" id="ARBA00022840"/>
    </source>
</evidence>
<dbReference type="Proteomes" id="UP000262882">
    <property type="component" value="Unassembled WGS sequence"/>
</dbReference>
<evidence type="ECO:0000256" key="1">
    <source>
        <dbReference type="ARBA" id="ARBA00022448"/>
    </source>
</evidence>
<proteinExistence type="predicted"/>
<feature type="domain" description="ABC transporter" evidence="4">
    <location>
        <begin position="1"/>
        <end position="235"/>
    </location>
</feature>
<evidence type="ECO:0000313" key="5">
    <source>
        <dbReference type="EMBL" id="RFS83333.1"/>
    </source>
</evidence>
<evidence type="ECO:0000313" key="6">
    <source>
        <dbReference type="Proteomes" id="UP000262882"/>
    </source>
</evidence>
<dbReference type="PANTHER" id="PTHR42794:SF2">
    <property type="entry name" value="ABC TRANSPORTER ATP-BINDING PROTEIN"/>
    <property type="match status" value="1"/>
</dbReference>
<protein>
    <submittedName>
        <fullName evidence="5">ABC transporter ATP-binding protein</fullName>
    </submittedName>
</protein>
<comment type="caution">
    <text evidence="5">The sequence shown here is derived from an EMBL/GenBank/DDBJ whole genome shotgun (WGS) entry which is preliminary data.</text>
</comment>
<evidence type="ECO:0000259" key="4">
    <source>
        <dbReference type="PROSITE" id="PS50893"/>
    </source>
</evidence>
<keyword evidence="6" id="KW-1185">Reference proteome</keyword>
<dbReference type="InterPro" id="IPR003439">
    <property type="entry name" value="ABC_transporter-like_ATP-bd"/>
</dbReference>
<evidence type="ECO:0000256" key="2">
    <source>
        <dbReference type="ARBA" id="ARBA00022741"/>
    </source>
</evidence>
<dbReference type="InterPro" id="IPR017871">
    <property type="entry name" value="ABC_transporter-like_CS"/>
</dbReference>
<dbReference type="OrthoDB" id="3475572at2"/>
<keyword evidence="1" id="KW-0813">Transport</keyword>
<reference evidence="5 6" key="1">
    <citation type="submission" date="2018-08" db="EMBL/GenBank/DDBJ databases">
        <title>Actinomadura spongicola sp. nov., isolated from marine sponge Leucetta chagosensis.</title>
        <authorList>
            <person name="Li L."/>
            <person name="Lin H.W."/>
        </authorList>
    </citation>
    <scope>NUCLEOTIDE SEQUENCE [LARGE SCALE GENOMIC DNA]</scope>
    <source>
        <strain evidence="5 6">LHW52907</strain>
    </source>
</reference>
<organism evidence="5 6">
    <name type="scientific">Actinomadura spongiicola</name>
    <dbReference type="NCBI Taxonomy" id="2303421"/>
    <lineage>
        <taxon>Bacteria</taxon>
        <taxon>Bacillati</taxon>
        <taxon>Actinomycetota</taxon>
        <taxon>Actinomycetes</taxon>
        <taxon>Streptosporangiales</taxon>
        <taxon>Thermomonosporaceae</taxon>
        <taxon>Actinomadura</taxon>
    </lineage>
</organism>
<dbReference type="SUPFAM" id="SSF52540">
    <property type="entry name" value="P-loop containing nucleoside triphosphate hydrolases"/>
    <property type="match status" value="1"/>
</dbReference>
<dbReference type="Gene3D" id="3.40.50.300">
    <property type="entry name" value="P-loop containing nucleotide triphosphate hydrolases"/>
    <property type="match status" value="1"/>
</dbReference>
<keyword evidence="2" id="KW-0547">Nucleotide-binding</keyword>
<dbReference type="Pfam" id="PF00005">
    <property type="entry name" value="ABC_tran"/>
    <property type="match status" value="1"/>
</dbReference>
<gene>
    <name evidence="5" type="ORF">D0T12_19920</name>
</gene>